<evidence type="ECO:0000313" key="4">
    <source>
        <dbReference type="EMBL" id="MFM0005750.1"/>
    </source>
</evidence>
<sequence length="288" mass="32434">MKEGDFPPLYHAADRASKVAQMNFFWALGLNLTLLVVAAIMSVANIPSSAFALMQMVPLTGTLGLTIYLAVKRPERIWYGARALAESVKTIAWRYMMRAEPFNRDDDTDRDHFRQTLTEIFQSNKSISAHAVTMTSGPQITQKMRDVRRLSLDDRIQLYETERAQNQHDWYNSKAGQNQRAATRWFASLIALNIGALAFAAGKVASPTTNYWPTDILVAAAASVMAWIQTKRFQELAASYTLTAHEIGLLRIALPTPPTEDKFSVYVGDAENAFSREHTQWQARRDTD</sequence>
<dbReference type="NCBIfam" id="NF033610">
    <property type="entry name" value="SLATT_3"/>
    <property type="match status" value="1"/>
</dbReference>
<dbReference type="NCBIfam" id="NF033634">
    <property type="entry name" value="SLATT_1"/>
    <property type="match status" value="1"/>
</dbReference>
<feature type="transmembrane region" description="Helical" evidence="1">
    <location>
        <begin position="50"/>
        <end position="71"/>
    </location>
</feature>
<dbReference type="Pfam" id="PF18184">
    <property type="entry name" value="SLATT_3"/>
    <property type="match status" value="1"/>
</dbReference>
<dbReference type="EMBL" id="JAQQEZ010000032">
    <property type="protein sequence ID" value="MFM0005750.1"/>
    <property type="molecule type" value="Genomic_DNA"/>
</dbReference>
<evidence type="ECO:0000313" key="5">
    <source>
        <dbReference type="Proteomes" id="UP001629230"/>
    </source>
</evidence>
<proteinExistence type="predicted"/>
<reference evidence="4 5" key="1">
    <citation type="journal article" date="2024" name="Chem. Sci.">
        <title>Discovery of megapolipeptins by genome mining of a Burkholderiales bacteria collection.</title>
        <authorList>
            <person name="Paulo B.S."/>
            <person name="Recchia M.J.J."/>
            <person name="Lee S."/>
            <person name="Fergusson C.H."/>
            <person name="Romanowski S.B."/>
            <person name="Hernandez A."/>
            <person name="Krull N."/>
            <person name="Liu D.Y."/>
            <person name="Cavanagh H."/>
            <person name="Bos A."/>
            <person name="Gray C.A."/>
            <person name="Murphy B.T."/>
            <person name="Linington R.G."/>
            <person name="Eustaquio A.S."/>
        </authorList>
    </citation>
    <scope>NUCLEOTIDE SEQUENCE [LARGE SCALE GENOMIC DNA]</scope>
    <source>
        <strain evidence="4 5">RL17-350-BIC-A</strain>
    </source>
</reference>
<feature type="transmembrane region" description="Helical" evidence="1">
    <location>
        <begin position="211"/>
        <end position="228"/>
    </location>
</feature>
<feature type="transmembrane region" description="Helical" evidence="1">
    <location>
        <begin position="24"/>
        <end position="44"/>
    </location>
</feature>
<name>A0ABW9B0D3_9BURK</name>
<comment type="caution">
    <text evidence="4">The sequence shown here is derived from an EMBL/GenBank/DDBJ whole genome shotgun (WGS) entry which is preliminary data.</text>
</comment>
<keyword evidence="1" id="KW-0812">Transmembrane</keyword>
<feature type="transmembrane region" description="Helical" evidence="1">
    <location>
        <begin position="185"/>
        <end position="205"/>
    </location>
</feature>
<feature type="domain" description="SMODS and SLOG-associating 2TM effector" evidence="2">
    <location>
        <begin position="159"/>
        <end position="281"/>
    </location>
</feature>
<dbReference type="Proteomes" id="UP001629230">
    <property type="component" value="Unassembled WGS sequence"/>
</dbReference>
<gene>
    <name evidence="4" type="ORF">PQR57_32715</name>
</gene>
<dbReference type="Pfam" id="PF18181">
    <property type="entry name" value="SLATT_1"/>
    <property type="match status" value="1"/>
</dbReference>
<dbReference type="RefSeq" id="WP_408180423.1">
    <property type="nucleotide sequence ID" value="NZ_JAQQEZ010000032.1"/>
</dbReference>
<evidence type="ECO:0000259" key="2">
    <source>
        <dbReference type="Pfam" id="PF18181"/>
    </source>
</evidence>
<accession>A0ABW9B0D3</accession>
<dbReference type="InterPro" id="IPR041116">
    <property type="entry name" value="SLATT_3"/>
</dbReference>
<evidence type="ECO:0000259" key="3">
    <source>
        <dbReference type="Pfam" id="PF18184"/>
    </source>
</evidence>
<feature type="domain" description="SMODS and SLOG-associating 2TM effector" evidence="3">
    <location>
        <begin position="7"/>
        <end position="155"/>
    </location>
</feature>
<keyword evidence="5" id="KW-1185">Reference proteome</keyword>
<protein>
    <submittedName>
        <fullName evidence="4">DUF4231 domain-containing protein</fullName>
    </submittedName>
</protein>
<keyword evidence="1" id="KW-0472">Membrane</keyword>
<keyword evidence="1" id="KW-1133">Transmembrane helix</keyword>
<evidence type="ECO:0000256" key="1">
    <source>
        <dbReference type="SAM" id="Phobius"/>
    </source>
</evidence>
<dbReference type="InterPro" id="IPR040884">
    <property type="entry name" value="SLATT_1"/>
</dbReference>
<organism evidence="4 5">
    <name type="scientific">Paraburkholderia dipogonis</name>
    <dbReference type="NCBI Taxonomy" id="1211383"/>
    <lineage>
        <taxon>Bacteria</taxon>
        <taxon>Pseudomonadati</taxon>
        <taxon>Pseudomonadota</taxon>
        <taxon>Betaproteobacteria</taxon>
        <taxon>Burkholderiales</taxon>
        <taxon>Burkholderiaceae</taxon>
        <taxon>Paraburkholderia</taxon>
    </lineage>
</organism>